<organism evidence="1 2">
    <name type="scientific">Acrobeloides nanus</name>
    <dbReference type="NCBI Taxonomy" id="290746"/>
    <lineage>
        <taxon>Eukaryota</taxon>
        <taxon>Metazoa</taxon>
        <taxon>Ecdysozoa</taxon>
        <taxon>Nematoda</taxon>
        <taxon>Chromadorea</taxon>
        <taxon>Rhabditida</taxon>
        <taxon>Tylenchina</taxon>
        <taxon>Cephalobomorpha</taxon>
        <taxon>Cephaloboidea</taxon>
        <taxon>Cephalobidae</taxon>
        <taxon>Acrobeloides</taxon>
    </lineage>
</organism>
<proteinExistence type="predicted"/>
<protein>
    <submittedName>
        <fullName evidence="2">Uncharacterized protein</fullName>
    </submittedName>
</protein>
<evidence type="ECO:0000313" key="2">
    <source>
        <dbReference type="WBParaSite" id="ACRNAN_scaffold3967.g29301.t1"/>
    </source>
</evidence>
<keyword evidence="1" id="KW-1185">Reference proteome</keyword>
<name>A0A914DW12_9BILA</name>
<evidence type="ECO:0000313" key="1">
    <source>
        <dbReference type="Proteomes" id="UP000887540"/>
    </source>
</evidence>
<dbReference type="AlphaFoldDB" id="A0A914DW12"/>
<reference evidence="2" key="1">
    <citation type="submission" date="2022-11" db="UniProtKB">
        <authorList>
            <consortium name="WormBaseParasite"/>
        </authorList>
    </citation>
    <scope>IDENTIFICATION</scope>
</reference>
<sequence>MLGTVAKNVPEKTSANYSVESSTAMLISSFPPSQTTFKAITTTTTIPFILPNTNGTFEFWDKDLNTTVYLGEYYPSSKSVLTNHTWRKLTPYSVFYLLVADFQQETSNMSLLDSTCFPTLARHKYYEKKS</sequence>
<accession>A0A914DW12</accession>
<dbReference type="WBParaSite" id="ACRNAN_scaffold3967.g29301.t1">
    <property type="protein sequence ID" value="ACRNAN_scaffold3967.g29301.t1"/>
    <property type="gene ID" value="ACRNAN_scaffold3967.g29301"/>
</dbReference>
<dbReference type="Proteomes" id="UP000887540">
    <property type="component" value="Unplaced"/>
</dbReference>